<evidence type="ECO:0000313" key="2">
    <source>
        <dbReference type="EMBL" id="KAH9321318.1"/>
    </source>
</evidence>
<evidence type="ECO:0000256" key="1">
    <source>
        <dbReference type="SAM" id="MobiDB-lite"/>
    </source>
</evidence>
<name>A0AA38LDN6_TAXCH</name>
<dbReference type="EMBL" id="JAHRHJ020000003">
    <property type="protein sequence ID" value="KAH9321318.1"/>
    <property type="molecule type" value="Genomic_DNA"/>
</dbReference>
<feature type="region of interest" description="Disordered" evidence="1">
    <location>
        <begin position="1"/>
        <end position="20"/>
    </location>
</feature>
<protein>
    <submittedName>
        <fullName evidence="2">Uncharacterized protein</fullName>
    </submittedName>
</protein>
<accession>A0AA38LDN6</accession>
<reference evidence="2 3" key="1">
    <citation type="journal article" date="2021" name="Nat. Plants">
        <title>The Taxus genome provides insights into paclitaxel biosynthesis.</title>
        <authorList>
            <person name="Xiong X."/>
            <person name="Gou J."/>
            <person name="Liao Q."/>
            <person name="Li Y."/>
            <person name="Zhou Q."/>
            <person name="Bi G."/>
            <person name="Li C."/>
            <person name="Du R."/>
            <person name="Wang X."/>
            <person name="Sun T."/>
            <person name="Guo L."/>
            <person name="Liang H."/>
            <person name="Lu P."/>
            <person name="Wu Y."/>
            <person name="Zhang Z."/>
            <person name="Ro D.K."/>
            <person name="Shang Y."/>
            <person name="Huang S."/>
            <person name="Yan J."/>
        </authorList>
    </citation>
    <scope>NUCLEOTIDE SEQUENCE [LARGE SCALE GENOMIC DNA]</scope>
    <source>
        <strain evidence="2">Ta-2019</strain>
    </source>
</reference>
<gene>
    <name evidence="2" type="ORF">KI387_015957</name>
</gene>
<organism evidence="2 3">
    <name type="scientific">Taxus chinensis</name>
    <name type="common">Chinese yew</name>
    <name type="synonym">Taxus wallichiana var. chinensis</name>
    <dbReference type="NCBI Taxonomy" id="29808"/>
    <lineage>
        <taxon>Eukaryota</taxon>
        <taxon>Viridiplantae</taxon>
        <taxon>Streptophyta</taxon>
        <taxon>Embryophyta</taxon>
        <taxon>Tracheophyta</taxon>
        <taxon>Spermatophyta</taxon>
        <taxon>Pinopsida</taxon>
        <taxon>Pinidae</taxon>
        <taxon>Conifers II</taxon>
        <taxon>Cupressales</taxon>
        <taxon>Taxaceae</taxon>
        <taxon>Taxus</taxon>
    </lineage>
</organism>
<sequence length="358" mass="39807">MESALSRLEQHRITSPPPPLLTKRGNYSAWRASMERYFTHEGLLPFLLGPVLAPIDHRHLEDFLDTCNHIFGHMMMHVSRSLWFHMANSDPPHCVWSILQSFYRDPSHIVVIVVAKDSVVSSSSCDDSPTDIDSLGFTSDDEDCASSFDVESTTEDSSPLSLTIPESVDTSHISSDIEQSSTQSHTIITPASFLLPVCKAHYTPLPSLDDSYLSDITLLFIEPPHWDEYLPDLSHLFAESTCDALQVLHPSIGVSEEFVISVVGSAPSGILTTSTFSETFIDPPSVVDPFFVVEYVLFPSHHVDILSTSVHSSHSDSSTHVALPLFPWHSLARPMSHFRALDSKFFVLLPSISFVEWA</sequence>
<evidence type="ECO:0000313" key="3">
    <source>
        <dbReference type="Proteomes" id="UP000824469"/>
    </source>
</evidence>
<comment type="caution">
    <text evidence="2">The sequence shown here is derived from an EMBL/GenBank/DDBJ whole genome shotgun (WGS) entry which is preliminary data.</text>
</comment>
<proteinExistence type="predicted"/>
<dbReference type="Proteomes" id="UP000824469">
    <property type="component" value="Unassembled WGS sequence"/>
</dbReference>
<dbReference type="AlphaFoldDB" id="A0AA38LDN6"/>
<keyword evidence="3" id="KW-1185">Reference proteome</keyword>